<reference evidence="2" key="1">
    <citation type="submission" date="2020-12" db="EMBL/GenBank/DDBJ databases">
        <title>Hymenobacter sp.</title>
        <authorList>
            <person name="Kim M.K."/>
        </authorList>
    </citation>
    <scope>NUCLEOTIDE SEQUENCE [LARGE SCALE GENOMIC DNA]</scope>
    <source>
        <strain evidence="2">BT553</strain>
    </source>
</reference>
<dbReference type="EMBL" id="JAELXS010000001">
    <property type="protein sequence ID" value="MBJ6120798.1"/>
    <property type="molecule type" value="Genomic_DNA"/>
</dbReference>
<dbReference type="RefSeq" id="WP_199034915.1">
    <property type="nucleotide sequence ID" value="NZ_JAELXS010000001.1"/>
</dbReference>
<keyword evidence="2" id="KW-1185">Reference proteome</keyword>
<gene>
    <name evidence="1" type="ORF">JAO74_03215</name>
</gene>
<dbReference type="Proteomes" id="UP000640426">
    <property type="component" value="Unassembled WGS sequence"/>
</dbReference>
<protein>
    <submittedName>
        <fullName evidence="1">Uncharacterized protein</fullName>
    </submittedName>
</protein>
<organism evidence="1 2">
    <name type="scientific">Sphingomonas mollis</name>
    <dbReference type="NCBI Taxonomy" id="2795726"/>
    <lineage>
        <taxon>Bacteria</taxon>
        <taxon>Pseudomonadati</taxon>
        <taxon>Pseudomonadota</taxon>
        <taxon>Alphaproteobacteria</taxon>
        <taxon>Sphingomonadales</taxon>
        <taxon>Sphingomonadaceae</taxon>
        <taxon>Sphingomonas</taxon>
    </lineage>
</organism>
<comment type="caution">
    <text evidence="1">The sequence shown here is derived from an EMBL/GenBank/DDBJ whole genome shotgun (WGS) entry which is preliminary data.</text>
</comment>
<proteinExistence type="predicted"/>
<accession>A0ABS0XM42</accession>
<evidence type="ECO:0000313" key="1">
    <source>
        <dbReference type="EMBL" id="MBJ6120798.1"/>
    </source>
</evidence>
<sequence>MNRSLLIILLLIPEASCGASKGQRASLKYDVNGRRTLHAYDLKPAKSLGQAEIIAQRLYGTRNLQRPDEAYFCTWRDTGPDQYINRFNRAGRPSKIFLACRFGASRWSPPANLIEAATEHAKRESAVIRIEWDRLPDRYVLRRFEIELNHRPALSFRSQNLTKGELPALGVRIHKMTIPSSPQDGFSFHLTARVPSRQNSGMKAVGPIIPVEIDGSAMPMPMPNWLLY</sequence>
<name>A0ABS0XM42_9SPHN</name>
<evidence type="ECO:0000313" key="2">
    <source>
        <dbReference type="Proteomes" id="UP000640426"/>
    </source>
</evidence>